<feature type="region of interest" description="Disordered" evidence="1">
    <location>
        <begin position="1"/>
        <end position="104"/>
    </location>
</feature>
<evidence type="ECO:0000313" key="2">
    <source>
        <dbReference type="EMBL" id="GJT23677.1"/>
    </source>
</evidence>
<dbReference type="Proteomes" id="UP001151760">
    <property type="component" value="Unassembled WGS sequence"/>
</dbReference>
<sequence length="361" mass="41319">MNLLGMSNPNTSSSSNPSGNQPRYGFPNQFGFPPPTPEQFQQQKQQLNSDFQNLQHNPPLFPQQEQPQTQSSQATTEPTPSTKRRLKRPSKKSKESISEKNPDVSVCSLRWQPKEETLLFACWVAVSEDRNVGAGQTKDTFWYRIMNEFNDKNFQKRNKDMLTRKWHTLNYNCQKFNAIYKRTARLGKSGENDMDVMKRAKATCRDENESIPFVQDDACEILPAHSKWDAPEPVDLNEGDVPGVGNEDLFCEDARPRPPGPDKSKRPSKKTKSDITTSTGGSNSSNPFGEHMLSEFRLKREAAEKACEASKENDRTLMRLEEMKFLATPTKDLSEDDAYWINYKKMIKEKYNLTQDASNRD</sequence>
<keyword evidence="3" id="KW-1185">Reference proteome</keyword>
<feature type="compositionally biased region" description="Basic residues" evidence="1">
    <location>
        <begin position="82"/>
        <end position="91"/>
    </location>
</feature>
<feature type="compositionally biased region" description="Basic and acidic residues" evidence="1">
    <location>
        <begin position="252"/>
        <end position="265"/>
    </location>
</feature>
<feature type="compositionally biased region" description="Low complexity" evidence="1">
    <location>
        <begin position="62"/>
        <end position="81"/>
    </location>
</feature>
<reference evidence="2" key="1">
    <citation type="journal article" date="2022" name="Int. J. Mol. Sci.">
        <title>Draft Genome of Tanacetum Coccineum: Genomic Comparison of Closely Related Tanacetum-Family Plants.</title>
        <authorList>
            <person name="Yamashiro T."/>
            <person name="Shiraishi A."/>
            <person name="Nakayama K."/>
            <person name="Satake H."/>
        </authorList>
    </citation>
    <scope>NUCLEOTIDE SEQUENCE</scope>
</reference>
<reference evidence="2" key="2">
    <citation type="submission" date="2022-01" db="EMBL/GenBank/DDBJ databases">
        <authorList>
            <person name="Yamashiro T."/>
            <person name="Shiraishi A."/>
            <person name="Satake H."/>
            <person name="Nakayama K."/>
        </authorList>
    </citation>
    <scope>NUCLEOTIDE SEQUENCE</scope>
</reference>
<comment type="caution">
    <text evidence="2">The sequence shown here is derived from an EMBL/GenBank/DDBJ whole genome shotgun (WGS) entry which is preliminary data.</text>
</comment>
<feature type="region of interest" description="Disordered" evidence="1">
    <location>
        <begin position="229"/>
        <end position="294"/>
    </location>
</feature>
<gene>
    <name evidence="2" type="ORF">Tco_0893614</name>
</gene>
<name>A0ABQ5CAW3_9ASTR</name>
<evidence type="ECO:0000256" key="1">
    <source>
        <dbReference type="SAM" id="MobiDB-lite"/>
    </source>
</evidence>
<feature type="compositionally biased region" description="Low complexity" evidence="1">
    <location>
        <begin position="7"/>
        <end position="20"/>
    </location>
</feature>
<feature type="compositionally biased region" description="Low complexity" evidence="1">
    <location>
        <begin position="274"/>
        <end position="286"/>
    </location>
</feature>
<dbReference type="EMBL" id="BQNB010014075">
    <property type="protein sequence ID" value="GJT23677.1"/>
    <property type="molecule type" value="Genomic_DNA"/>
</dbReference>
<evidence type="ECO:0000313" key="3">
    <source>
        <dbReference type="Proteomes" id="UP001151760"/>
    </source>
</evidence>
<evidence type="ECO:0008006" key="4">
    <source>
        <dbReference type="Google" id="ProtNLM"/>
    </source>
</evidence>
<dbReference type="PANTHER" id="PTHR45023">
    <property type="match status" value="1"/>
</dbReference>
<proteinExistence type="predicted"/>
<feature type="compositionally biased region" description="Low complexity" evidence="1">
    <location>
        <begin position="38"/>
        <end position="52"/>
    </location>
</feature>
<protein>
    <recommendedName>
        <fullName evidence="4">No apical meristem-associated C-terminal domain-containing protein</fullName>
    </recommendedName>
</protein>
<organism evidence="2 3">
    <name type="scientific">Tanacetum coccineum</name>
    <dbReference type="NCBI Taxonomy" id="301880"/>
    <lineage>
        <taxon>Eukaryota</taxon>
        <taxon>Viridiplantae</taxon>
        <taxon>Streptophyta</taxon>
        <taxon>Embryophyta</taxon>
        <taxon>Tracheophyta</taxon>
        <taxon>Spermatophyta</taxon>
        <taxon>Magnoliopsida</taxon>
        <taxon>eudicotyledons</taxon>
        <taxon>Gunneridae</taxon>
        <taxon>Pentapetalae</taxon>
        <taxon>asterids</taxon>
        <taxon>campanulids</taxon>
        <taxon>Asterales</taxon>
        <taxon>Asteraceae</taxon>
        <taxon>Asteroideae</taxon>
        <taxon>Anthemideae</taxon>
        <taxon>Anthemidinae</taxon>
        <taxon>Tanacetum</taxon>
    </lineage>
</organism>
<dbReference type="PANTHER" id="PTHR45023:SF4">
    <property type="entry name" value="GLYCINE-RICH PROTEIN-RELATED"/>
    <property type="match status" value="1"/>
</dbReference>
<feature type="compositionally biased region" description="Basic and acidic residues" evidence="1">
    <location>
        <begin position="92"/>
        <end position="102"/>
    </location>
</feature>
<accession>A0ABQ5CAW3</accession>